<evidence type="ECO:0000256" key="4">
    <source>
        <dbReference type="ARBA" id="ARBA00022692"/>
    </source>
</evidence>
<feature type="transmembrane region" description="Helical" evidence="8">
    <location>
        <begin position="317"/>
        <end position="335"/>
    </location>
</feature>
<feature type="transmembrane region" description="Helical" evidence="8">
    <location>
        <begin position="124"/>
        <end position="157"/>
    </location>
</feature>
<feature type="transmembrane region" description="Helical" evidence="8">
    <location>
        <begin position="73"/>
        <end position="103"/>
    </location>
</feature>
<proteinExistence type="inferred from homology"/>
<gene>
    <name evidence="9" type="ORF">LZZ85_21270</name>
</gene>
<feature type="transmembrane region" description="Helical" evidence="8">
    <location>
        <begin position="293"/>
        <end position="311"/>
    </location>
</feature>
<evidence type="ECO:0000256" key="6">
    <source>
        <dbReference type="ARBA" id="ARBA00023136"/>
    </source>
</evidence>
<dbReference type="EMBL" id="JAKLTR010000015">
    <property type="protein sequence ID" value="MCG2616841.1"/>
    <property type="molecule type" value="Genomic_DNA"/>
</dbReference>
<feature type="transmembrane region" description="Helical" evidence="8">
    <location>
        <begin position="196"/>
        <end position="222"/>
    </location>
</feature>
<comment type="similarity">
    <text evidence="7">Belongs to the glycosyltransferase 87 family.</text>
</comment>
<sequence length="408" mass="46584">MTERAAINKPILLLSLLGLGFFLYQLPTLFSGDAAADFRIYYEAALRFRDTPSALYDMEKPGFDQYLYPPPCILLFSLFSLLPLKVAYGLFISVVFISFFLAMEIWRRIWESENAVKTSRINNALVSIFLACTAMMFHNLVMGQINVIVLLLCVLFVRLMPTRPVLAGIMLALAVWIKLYPVVLVFWAMRTRQGRIVIGWAFVAGLGIALLLLPVLPFQLYLDHLHKLRELSNYTSSHIINQSLPAFLYRMGAGNEQFFGWPNVYQIPGWVKTTNLAMFIVVIVFFATNRSRAFVGATGSAFFMALIPVFSTLGWGHSFIFMAPLLFICFQQLLFSRVFPKWLTAIYLVGAVLLLIPVHNAPGFLQKIPLSLQNLYYSRFLLMALLFMTVLVFHYYRNARLNQESRLT</sequence>
<dbReference type="InterPro" id="IPR018584">
    <property type="entry name" value="GT87"/>
</dbReference>
<comment type="subcellular location">
    <subcellularLocation>
        <location evidence="1">Cell membrane</location>
        <topology evidence="1">Multi-pass membrane protein</topology>
    </subcellularLocation>
</comment>
<dbReference type="Proteomes" id="UP001165367">
    <property type="component" value="Unassembled WGS sequence"/>
</dbReference>
<comment type="caution">
    <text evidence="9">The sequence shown here is derived from an EMBL/GenBank/DDBJ whole genome shotgun (WGS) entry which is preliminary data.</text>
</comment>
<feature type="transmembrane region" description="Helical" evidence="8">
    <location>
        <begin position="267"/>
        <end position="286"/>
    </location>
</feature>
<keyword evidence="4 8" id="KW-0812">Transmembrane</keyword>
<evidence type="ECO:0000256" key="3">
    <source>
        <dbReference type="ARBA" id="ARBA00022679"/>
    </source>
</evidence>
<evidence type="ECO:0000256" key="7">
    <source>
        <dbReference type="ARBA" id="ARBA00024033"/>
    </source>
</evidence>
<evidence type="ECO:0000256" key="2">
    <source>
        <dbReference type="ARBA" id="ARBA00022475"/>
    </source>
</evidence>
<keyword evidence="10" id="KW-1185">Reference proteome</keyword>
<keyword evidence="2" id="KW-1003">Cell membrane</keyword>
<name>A0ABS9KWZ2_9BACT</name>
<keyword evidence="5 8" id="KW-1133">Transmembrane helix</keyword>
<protein>
    <submittedName>
        <fullName evidence="9">DUF2029 domain-containing protein</fullName>
    </submittedName>
</protein>
<feature type="transmembrane region" description="Helical" evidence="8">
    <location>
        <begin position="169"/>
        <end position="189"/>
    </location>
</feature>
<keyword evidence="6 8" id="KW-0472">Membrane</keyword>
<evidence type="ECO:0000313" key="10">
    <source>
        <dbReference type="Proteomes" id="UP001165367"/>
    </source>
</evidence>
<evidence type="ECO:0000256" key="5">
    <source>
        <dbReference type="ARBA" id="ARBA00022989"/>
    </source>
</evidence>
<feature type="transmembrane region" description="Helical" evidence="8">
    <location>
        <begin position="376"/>
        <end position="396"/>
    </location>
</feature>
<accession>A0ABS9KWZ2</accession>
<keyword evidence="3" id="KW-0808">Transferase</keyword>
<evidence type="ECO:0000256" key="1">
    <source>
        <dbReference type="ARBA" id="ARBA00004651"/>
    </source>
</evidence>
<evidence type="ECO:0000313" key="9">
    <source>
        <dbReference type="EMBL" id="MCG2616841.1"/>
    </source>
</evidence>
<feature type="transmembrane region" description="Helical" evidence="8">
    <location>
        <begin position="342"/>
        <end position="364"/>
    </location>
</feature>
<evidence type="ECO:0000256" key="8">
    <source>
        <dbReference type="SAM" id="Phobius"/>
    </source>
</evidence>
<dbReference type="Pfam" id="PF09594">
    <property type="entry name" value="GT87"/>
    <property type="match status" value="1"/>
</dbReference>
<dbReference type="RefSeq" id="WP_237875378.1">
    <property type="nucleotide sequence ID" value="NZ_JAKLTR010000015.1"/>
</dbReference>
<reference evidence="9" key="1">
    <citation type="submission" date="2022-01" db="EMBL/GenBank/DDBJ databases">
        <authorList>
            <person name="Jo J.-H."/>
            <person name="Im W.-T."/>
        </authorList>
    </citation>
    <scope>NUCLEOTIDE SEQUENCE</scope>
    <source>
        <strain evidence="9">NA20</strain>
    </source>
</reference>
<organism evidence="9 10">
    <name type="scientific">Terrimonas ginsenosidimutans</name>
    <dbReference type="NCBI Taxonomy" id="2908004"/>
    <lineage>
        <taxon>Bacteria</taxon>
        <taxon>Pseudomonadati</taxon>
        <taxon>Bacteroidota</taxon>
        <taxon>Chitinophagia</taxon>
        <taxon>Chitinophagales</taxon>
        <taxon>Chitinophagaceae</taxon>
        <taxon>Terrimonas</taxon>
    </lineage>
</organism>